<dbReference type="InterPro" id="IPR001387">
    <property type="entry name" value="Cro/C1-type_HTH"/>
</dbReference>
<reference evidence="2" key="1">
    <citation type="submission" date="2010-06" db="EMBL/GenBank/DDBJ databases">
        <authorList>
            <person name="Muzny D."/>
            <person name="Qin X."/>
            <person name="Buhay C."/>
            <person name="Dugan-Rocha S."/>
            <person name="Ding Y."/>
            <person name="Chen G."/>
            <person name="Hawes A."/>
            <person name="Holder M."/>
            <person name="Jhangiani S."/>
            <person name="Johnson A."/>
            <person name="Khan Z."/>
            <person name="Li Z."/>
            <person name="Liu W."/>
            <person name="Liu X."/>
            <person name="Perez L."/>
            <person name="Shen H."/>
            <person name="Wang Q."/>
            <person name="Watt J."/>
            <person name="Xi L."/>
            <person name="Xin Y."/>
            <person name="Zhou J."/>
            <person name="Deng J."/>
            <person name="Jiang H."/>
            <person name="Liu Y."/>
            <person name="Qu J."/>
            <person name="Song X.-Z."/>
            <person name="Zhang L."/>
            <person name="Villasana D."/>
            <person name="Johnson A."/>
            <person name="Liu J."/>
            <person name="Liyanage D."/>
            <person name="Lorensuhewa L."/>
            <person name="Robinson T."/>
            <person name="Song A."/>
            <person name="Song B.-B."/>
            <person name="Dinh H."/>
            <person name="Thornton R."/>
            <person name="Coyle M."/>
            <person name="Francisco L."/>
            <person name="Jackson L."/>
            <person name="Javaid M."/>
            <person name="Korchina V."/>
            <person name="Kovar C."/>
            <person name="Mata R."/>
            <person name="Mathew T."/>
            <person name="Ngo R."/>
            <person name="Nguyen L."/>
            <person name="Nguyen N."/>
            <person name="Okwuonu G."/>
            <person name="Ongeri F."/>
            <person name="Pham C."/>
            <person name="Simmons D."/>
            <person name="Wilczek-Boney K."/>
            <person name="Hale W."/>
            <person name="Jakkamsetti A."/>
            <person name="Pham P."/>
            <person name="Ruth R."/>
            <person name="San Lucas F."/>
            <person name="Warren J."/>
            <person name="Zhang J."/>
            <person name="Zhao Z."/>
            <person name="Zhou C."/>
            <person name="Zhu D."/>
            <person name="Lee S."/>
            <person name="Bess C."/>
            <person name="Blankenburg K."/>
            <person name="Forbes L."/>
            <person name="Fu Q."/>
            <person name="Gubbala S."/>
            <person name="Hirani K."/>
            <person name="Jayaseelan J.C."/>
            <person name="Lara F."/>
            <person name="Munidasa M."/>
            <person name="Palculict T."/>
            <person name="Patil S."/>
            <person name="Pu L.-L."/>
            <person name="Saada N."/>
            <person name="Tang L."/>
            <person name="Weissenberger G."/>
            <person name="Zhu Y."/>
            <person name="Hemphill L."/>
            <person name="Shang Y."/>
            <person name="Youmans B."/>
            <person name="Ayvaz T."/>
            <person name="Ross M."/>
            <person name="Santibanez J."/>
            <person name="Aqrawi P."/>
            <person name="Gross S."/>
            <person name="Joshi V."/>
            <person name="Fowler G."/>
            <person name="Nazareth L."/>
            <person name="Reid J."/>
            <person name="Worley K."/>
            <person name="Petrosino J."/>
            <person name="Highlander S."/>
            <person name="Gibbs R."/>
        </authorList>
    </citation>
    <scope>NUCLEOTIDE SEQUENCE [LARGE SCALE GENOMIC DNA]</scope>
    <source>
        <strain evidence="2">ATCC 35910</strain>
    </source>
</reference>
<dbReference type="Pfam" id="PF01381">
    <property type="entry name" value="HTH_3"/>
    <property type="match status" value="1"/>
</dbReference>
<keyword evidence="2" id="KW-0238">DNA-binding</keyword>
<evidence type="ECO:0000313" key="2">
    <source>
        <dbReference type="EMBL" id="EFK36085.1"/>
    </source>
</evidence>
<dbReference type="InterPro" id="IPR039418">
    <property type="entry name" value="LexA-like"/>
</dbReference>
<name>A0ABN0ASN7_CHRGE</name>
<dbReference type="SMART" id="SM00530">
    <property type="entry name" value="HTH_XRE"/>
    <property type="match status" value="1"/>
</dbReference>
<dbReference type="Gene3D" id="1.10.260.40">
    <property type="entry name" value="lambda repressor-like DNA-binding domains"/>
    <property type="match status" value="1"/>
</dbReference>
<proteinExistence type="predicted"/>
<dbReference type="PROSITE" id="PS50943">
    <property type="entry name" value="HTH_CROC1"/>
    <property type="match status" value="1"/>
</dbReference>
<dbReference type="Gene3D" id="2.10.109.10">
    <property type="entry name" value="Umud Fragment, subunit A"/>
    <property type="match status" value="1"/>
</dbReference>
<dbReference type="InterPro" id="IPR010982">
    <property type="entry name" value="Lambda_DNA-bd_dom_sf"/>
</dbReference>
<dbReference type="GO" id="GO:0003677">
    <property type="term" value="F:DNA binding"/>
    <property type="evidence" value="ECO:0007669"/>
    <property type="project" value="UniProtKB-KW"/>
</dbReference>
<dbReference type="Pfam" id="PF00717">
    <property type="entry name" value="Peptidase_S24"/>
    <property type="match status" value="1"/>
</dbReference>
<dbReference type="EMBL" id="ACKQ02000007">
    <property type="protein sequence ID" value="EFK36085.1"/>
    <property type="molecule type" value="Genomic_DNA"/>
</dbReference>
<dbReference type="CDD" id="cd00093">
    <property type="entry name" value="HTH_XRE"/>
    <property type="match status" value="1"/>
</dbReference>
<sequence length="317" mass="36517">MISGIPFKPEFTNLSQDTKNVSRSKCTIDRSIFLLNYLAKLIRLFTNYSTFVVKNIHKMSTISILADNIRYLRMQQIPELSQQQLADRLFLTRVSYAKYETAKASPPLDVLLAISRYYHISTDLLLTVDLRKYKLQEMLNLPDNRILLPIKTDSVGENKIEIIPYKASMGYLTGYADPEYIDSLQTMSLPFLHNGKYRAFPVVGDSMPPYKDGTYVVGKYIENIKDIKIGKTHVLITRSGFTFKRIEKINDNSITVGADNTFYDSYDIPFSDLWEAWQYAGSFSSKELEIIDFANEDIKSMLIKLMQEVRELKNKVS</sequence>
<comment type="caution">
    <text evidence="2">The sequence shown here is derived from an EMBL/GenBank/DDBJ whole genome shotgun (WGS) entry which is preliminary data.</text>
</comment>
<dbReference type="Proteomes" id="UP000002969">
    <property type="component" value="Unassembled WGS sequence"/>
</dbReference>
<organism evidence="2 3">
    <name type="scientific">Chryseobacterium gleum ATCC 35910</name>
    <dbReference type="NCBI Taxonomy" id="525257"/>
    <lineage>
        <taxon>Bacteria</taxon>
        <taxon>Pseudomonadati</taxon>
        <taxon>Bacteroidota</taxon>
        <taxon>Flavobacteriia</taxon>
        <taxon>Flavobacteriales</taxon>
        <taxon>Weeksellaceae</taxon>
        <taxon>Chryseobacterium group</taxon>
        <taxon>Chryseobacterium</taxon>
    </lineage>
</organism>
<accession>A0ABN0ASN7</accession>
<keyword evidence="3" id="KW-1185">Reference proteome</keyword>
<dbReference type="CDD" id="cd06529">
    <property type="entry name" value="S24_LexA-like"/>
    <property type="match status" value="1"/>
</dbReference>
<dbReference type="SUPFAM" id="SSF51306">
    <property type="entry name" value="LexA/Signal peptidase"/>
    <property type="match status" value="1"/>
</dbReference>
<dbReference type="InterPro" id="IPR036286">
    <property type="entry name" value="LexA/Signal_pep-like_sf"/>
</dbReference>
<protein>
    <submittedName>
        <fullName evidence="2">DNA-binding helix-turn-helix protein</fullName>
    </submittedName>
</protein>
<dbReference type="InterPro" id="IPR015927">
    <property type="entry name" value="Peptidase_S24_S26A/B/C"/>
</dbReference>
<evidence type="ECO:0000259" key="1">
    <source>
        <dbReference type="PROSITE" id="PS50943"/>
    </source>
</evidence>
<feature type="domain" description="HTH cro/C1-type" evidence="1">
    <location>
        <begin position="69"/>
        <end position="125"/>
    </location>
</feature>
<dbReference type="SUPFAM" id="SSF47413">
    <property type="entry name" value="lambda repressor-like DNA-binding domains"/>
    <property type="match status" value="1"/>
</dbReference>
<gene>
    <name evidence="2" type="ORF">HMPREF0204_15154</name>
</gene>
<evidence type="ECO:0000313" key="3">
    <source>
        <dbReference type="Proteomes" id="UP000002969"/>
    </source>
</evidence>